<evidence type="ECO:0000313" key="1">
    <source>
        <dbReference type="EMBL" id="KAF2496819.1"/>
    </source>
</evidence>
<name>A0A6A6QX83_9PEZI</name>
<dbReference type="Proteomes" id="UP000799750">
    <property type="component" value="Unassembled WGS sequence"/>
</dbReference>
<organism evidence="1 2">
    <name type="scientific">Lophium mytilinum</name>
    <dbReference type="NCBI Taxonomy" id="390894"/>
    <lineage>
        <taxon>Eukaryota</taxon>
        <taxon>Fungi</taxon>
        <taxon>Dikarya</taxon>
        <taxon>Ascomycota</taxon>
        <taxon>Pezizomycotina</taxon>
        <taxon>Dothideomycetes</taxon>
        <taxon>Pleosporomycetidae</taxon>
        <taxon>Mytilinidiales</taxon>
        <taxon>Mytilinidiaceae</taxon>
        <taxon>Lophium</taxon>
    </lineage>
</organism>
<dbReference type="AlphaFoldDB" id="A0A6A6QX83"/>
<proteinExistence type="predicted"/>
<sequence length="180" mass="19048">MADDGVSSARGESQRVLATRRGLGLGPTSASPPSASSSLLLLHFSMHAPEPCFPINPPCNLTSQATLGLALAAGRVECWIRPPPMNGAPELRPSKQCCPAARRTGVPALHSNQSLKAVSVPVLTACPASFLHRCSQNASVMGVVDEGSPTVLSPVTCRQRSTRLSIYFYFSHPKTEEKQG</sequence>
<reference evidence="1" key="1">
    <citation type="journal article" date="2020" name="Stud. Mycol.">
        <title>101 Dothideomycetes genomes: a test case for predicting lifestyles and emergence of pathogens.</title>
        <authorList>
            <person name="Haridas S."/>
            <person name="Albert R."/>
            <person name="Binder M."/>
            <person name="Bloem J."/>
            <person name="Labutti K."/>
            <person name="Salamov A."/>
            <person name="Andreopoulos B."/>
            <person name="Baker S."/>
            <person name="Barry K."/>
            <person name="Bills G."/>
            <person name="Bluhm B."/>
            <person name="Cannon C."/>
            <person name="Castanera R."/>
            <person name="Culley D."/>
            <person name="Daum C."/>
            <person name="Ezra D."/>
            <person name="Gonzalez J."/>
            <person name="Henrissat B."/>
            <person name="Kuo A."/>
            <person name="Liang C."/>
            <person name="Lipzen A."/>
            <person name="Lutzoni F."/>
            <person name="Magnuson J."/>
            <person name="Mondo S."/>
            <person name="Nolan M."/>
            <person name="Ohm R."/>
            <person name="Pangilinan J."/>
            <person name="Park H.-J."/>
            <person name="Ramirez L."/>
            <person name="Alfaro M."/>
            <person name="Sun H."/>
            <person name="Tritt A."/>
            <person name="Yoshinaga Y."/>
            <person name="Zwiers L.-H."/>
            <person name="Turgeon B."/>
            <person name="Goodwin S."/>
            <person name="Spatafora J."/>
            <person name="Crous P."/>
            <person name="Grigoriev I."/>
        </authorList>
    </citation>
    <scope>NUCLEOTIDE SEQUENCE</scope>
    <source>
        <strain evidence="1">CBS 269.34</strain>
    </source>
</reference>
<evidence type="ECO:0000313" key="2">
    <source>
        <dbReference type="Proteomes" id="UP000799750"/>
    </source>
</evidence>
<gene>
    <name evidence="1" type="ORF">BU16DRAFT_607510</name>
</gene>
<keyword evidence="2" id="KW-1185">Reference proteome</keyword>
<dbReference type="EMBL" id="MU004187">
    <property type="protein sequence ID" value="KAF2496819.1"/>
    <property type="molecule type" value="Genomic_DNA"/>
</dbReference>
<accession>A0A6A6QX83</accession>
<protein>
    <submittedName>
        <fullName evidence="1">Uncharacterized protein</fullName>
    </submittedName>
</protein>